<name>A0ABQ7JL75_9FUNG</name>
<feature type="region of interest" description="Disordered" evidence="1">
    <location>
        <begin position="311"/>
        <end position="377"/>
    </location>
</feature>
<comment type="caution">
    <text evidence="2">The sequence shown here is derived from an EMBL/GenBank/DDBJ whole genome shotgun (WGS) entry which is preliminary data.</text>
</comment>
<evidence type="ECO:0000313" key="3">
    <source>
        <dbReference type="Proteomes" id="UP001194696"/>
    </source>
</evidence>
<accession>A0ABQ7JL75</accession>
<feature type="region of interest" description="Disordered" evidence="1">
    <location>
        <begin position="125"/>
        <end position="149"/>
    </location>
</feature>
<protein>
    <submittedName>
        <fullName evidence="2">Uncharacterized protein</fullName>
    </submittedName>
</protein>
<gene>
    <name evidence="2" type="ORF">BGZ96_002211</name>
</gene>
<keyword evidence="3" id="KW-1185">Reference proteome</keyword>
<proteinExistence type="predicted"/>
<feature type="compositionally biased region" description="Polar residues" evidence="1">
    <location>
        <begin position="311"/>
        <end position="329"/>
    </location>
</feature>
<feature type="non-terminal residue" evidence="2">
    <location>
        <position position="412"/>
    </location>
</feature>
<feature type="region of interest" description="Disordered" evidence="1">
    <location>
        <begin position="43"/>
        <end position="85"/>
    </location>
</feature>
<reference evidence="2 3" key="1">
    <citation type="journal article" date="2020" name="Fungal Divers.">
        <title>Resolving the Mortierellaceae phylogeny through synthesis of multi-gene phylogenetics and phylogenomics.</title>
        <authorList>
            <person name="Vandepol N."/>
            <person name="Liber J."/>
            <person name="Desiro A."/>
            <person name="Na H."/>
            <person name="Kennedy M."/>
            <person name="Barry K."/>
            <person name="Grigoriev I.V."/>
            <person name="Miller A.N."/>
            <person name="O'Donnell K."/>
            <person name="Stajich J.E."/>
            <person name="Bonito G."/>
        </authorList>
    </citation>
    <scope>NUCLEOTIDE SEQUENCE [LARGE SCALE GENOMIC DNA]</scope>
    <source>
        <strain evidence="2 3">AD045</strain>
    </source>
</reference>
<evidence type="ECO:0000313" key="2">
    <source>
        <dbReference type="EMBL" id="KAG0278834.1"/>
    </source>
</evidence>
<organism evidence="2 3">
    <name type="scientific">Linnemannia gamsii</name>
    <dbReference type="NCBI Taxonomy" id="64522"/>
    <lineage>
        <taxon>Eukaryota</taxon>
        <taxon>Fungi</taxon>
        <taxon>Fungi incertae sedis</taxon>
        <taxon>Mucoromycota</taxon>
        <taxon>Mortierellomycotina</taxon>
        <taxon>Mortierellomycetes</taxon>
        <taxon>Mortierellales</taxon>
        <taxon>Mortierellaceae</taxon>
        <taxon>Linnemannia</taxon>
    </lineage>
</organism>
<feature type="compositionally biased region" description="Polar residues" evidence="1">
    <location>
        <begin position="125"/>
        <end position="139"/>
    </location>
</feature>
<dbReference type="EMBL" id="JAAAIM010001406">
    <property type="protein sequence ID" value="KAG0278834.1"/>
    <property type="molecule type" value="Genomic_DNA"/>
</dbReference>
<feature type="compositionally biased region" description="Basic and acidic residues" evidence="1">
    <location>
        <begin position="359"/>
        <end position="377"/>
    </location>
</feature>
<evidence type="ECO:0000256" key="1">
    <source>
        <dbReference type="SAM" id="MobiDB-lite"/>
    </source>
</evidence>
<feature type="compositionally biased region" description="Low complexity" evidence="1">
    <location>
        <begin position="336"/>
        <end position="347"/>
    </location>
</feature>
<sequence length="412" mass="44496">MTEHLHMPRGPWTSEEIFRAISTHPLEIKTAYSVLVAPPAPTISAPPSSSSSSRTPPTSATNKNLSSAAAPPPGPPRRRQVQQRVTLRENETKTLYLTQDFSPHFADVTSAHNAAILNAQEYQQRQLRSFSSRPRSKSGTGPDLTLLPVAPPPASLVTLQVSSSTTRLSERSAVRTIELSITPSPDAADTHISDLITLKSLTARHISLSMEGKAAFANGYQSWSTSYLGADETTVFENPNWLYNELTQLALGSDRHIFEYPAAKGMLHSNVVTTLRDKCLDPSRTPPSPAVANAAAASALRAAIDPLALNKSSVTPAGTPLPSRNSTLNGKAADTNNNLNSNGSSSTRPPPTSSSSAYDSKRDGTEPKREYEPRPEELVLLGSLSEDKAYSYFLMDTNRDSFTILQDCKGKE</sequence>
<feature type="compositionally biased region" description="Low complexity" evidence="1">
    <location>
        <begin position="43"/>
        <end position="61"/>
    </location>
</feature>
<dbReference type="Proteomes" id="UP001194696">
    <property type="component" value="Unassembled WGS sequence"/>
</dbReference>